<reference evidence="1" key="1">
    <citation type="submission" date="2021-06" db="EMBL/GenBank/DDBJ databases">
        <authorList>
            <person name="Kallberg Y."/>
            <person name="Tangrot J."/>
            <person name="Rosling A."/>
        </authorList>
    </citation>
    <scope>NUCLEOTIDE SEQUENCE</scope>
    <source>
        <strain evidence="1">AZ414A</strain>
    </source>
</reference>
<protein>
    <submittedName>
        <fullName evidence="1">9097_t:CDS:1</fullName>
    </submittedName>
</protein>
<name>A0A9N9B3W3_9GLOM</name>
<evidence type="ECO:0000313" key="2">
    <source>
        <dbReference type="Proteomes" id="UP000789706"/>
    </source>
</evidence>
<organism evidence="1 2">
    <name type="scientific">Diversispora eburnea</name>
    <dbReference type="NCBI Taxonomy" id="1213867"/>
    <lineage>
        <taxon>Eukaryota</taxon>
        <taxon>Fungi</taxon>
        <taxon>Fungi incertae sedis</taxon>
        <taxon>Mucoromycota</taxon>
        <taxon>Glomeromycotina</taxon>
        <taxon>Glomeromycetes</taxon>
        <taxon>Diversisporales</taxon>
        <taxon>Diversisporaceae</taxon>
        <taxon>Diversispora</taxon>
    </lineage>
</organism>
<evidence type="ECO:0000313" key="1">
    <source>
        <dbReference type="EMBL" id="CAG8554760.1"/>
    </source>
</evidence>
<comment type="caution">
    <text evidence="1">The sequence shown here is derived from an EMBL/GenBank/DDBJ whole genome shotgun (WGS) entry which is preliminary data.</text>
</comment>
<dbReference type="OrthoDB" id="2333384at2759"/>
<dbReference type="EMBL" id="CAJVPK010000857">
    <property type="protein sequence ID" value="CAG8554760.1"/>
    <property type="molecule type" value="Genomic_DNA"/>
</dbReference>
<keyword evidence="2" id="KW-1185">Reference proteome</keyword>
<dbReference type="Proteomes" id="UP000789706">
    <property type="component" value="Unassembled WGS sequence"/>
</dbReference>
<proteinExistence type="predicted"/>
<sequence length="49" mass="5413">MVPLTINPSPLFQIRLEEDTLTMRGTNSESIGCVLRGQLVLSITEPTKI</sequence>
<gene>
    <name evidence="1" type="ORF">DEBURN_LOCUS7283</name>
</gene>
<accession>A0A9N9B3W3</accession>
<dbReference type="AlphaFoldDB" id="A0A9N9B3W3"/>
<feature type="non-terminal residue" evidence="1">
    <location>
        <position position="49"/>
    </location>
</feature>